<evidence type="ECO:0000256" key="1">
    <source>
        <dbReference type="SAM" id="MobiDB-lite"/>
    </source>
</evidence>
<feature type="region of interest" description="Disordered" evidence="1">
    <location>
        <begin position="263"/>
        <end position="295"/>
    </location>
</feature>
<dbReference type="GeneID" id="101846038"/>
<gene>
    <name evidence="3" type="primary">LOC101846038</name>
</gene>
<keyword evidence="2" id="KW-1185">Reference proteome</keyword>
<evidence type="ECO:0000313" key="2">
    <source>
        <dbReference type="Proteomes" id="UP000694888"/>
    </source>
</evidence>
<sequence>MSKGLISRDSSFMMPLSHSQNMDGFGFGDMAAFSHRGLTQKRKVPGDVNDKTALCEAEMLTAPSKRVCVWPPENGDHQFEVQTQLEGLPGCLKDMPPPLMSAQSAAFPSSEVPPLSAWMMSSQHGLSQSPSIPIPGDKVNGDLPRGFLSRTQAAEVNKRNHHHHHYAGSAHHNGVLGGVCSVPGDIEPSGMDEMQMEEEVEDGKGCDNSMNTSHGFTSPWVSNTSSSIIINNNNNNNLGSSAHQELSVSDAVAMSTNVLASGVQTSSMEMESLPLSTDARRQEAERTSLKSQTPESGKCSYMTCSGLRPSPVSGRMHCHCYASWRGMYGIDHGYITDYY</sequence>
<proteinExistence type="predicted"/>
<name>A0ABM0K7K5_APLCA</name>
<feature type="compositionally biased region" description="Basic and acidic residues" evidence="1">
    <location>
        <begin position="278"/>
        <end position="288"/>
    </location>
</feature>
<dbReference type="Proteomes" id="UP000694888">
    <property type="component" value="Unplaced"/>
</dbReference>
<organism evidence="2 3">
    <name type="scientific">Aplysia californica</name>
    <name type="common">California sea hare</name>
    <dbReference type="NCBI Taxonomy" id="6500"/>
    <lineage>
        <taxon>Eukaryota</taxon>
        <taxon>Metazoa</taxon>
        <taxon>Spiralia</taxon>
        <taxon>Lophotrochozoa</taxon>
        <taxon>Mollusca</taxon>
        <taxon>Gastropoda</taxon>
        <taxon>Heterobranchia</taxon>
        <taxon>Euthyneura</taxon>
        <taxon>Tectipleura</taxon>
        <taxon>Aplysiida</taxon>
        <taxon>Aplysioidea</taxon>
        <taxon>Aplysiidae</taxon>
        <taxon>Aplysia</taxon>
    </lineage>
</organism>
<evidence type="ECO:0000313" key="3">
    <source>
        <dbReference type="RefSeq" id="XP_005110641.1"/>
    </source>
</evidence>
<accession>A0ABM0K7K5</accession>
<reference evidence="3" key="1">
    <citation type="submission" date="2025-08" db="UniProtKB">
        <authorList>
            <consortium name="RefSeq"/>
        </authorList>
    </citation>
    <scope>IDENTIFICATION</scope>
</reference>
<protein>
    <submittedName>
        <fullName evidence="3">Uncharacterized protein LOC101846038 isoform X1</fullName>
    </submittedName>
</protein>
<dbReference type="RefSeq" id="XP_005110641.1">
    <property type="nucleotide sequence ID" value="XM_005110584.3"/>
</dbReference>